<evidence type="ECO:0000313" key="8">
    <source>
        <dbReference type="Proteomes" id="UP001153636"/>
    </source>
</evidence>
<name>A0A9P0CTK0_9CUCU</name>
<keyword evidence="8" id="KW-1185">Reference proteome</keyword>
<evidence type="ECO:0000256" key="5">
    <source>
        <dbReference type="ARBA" id="ARBA00025466"/>
    </source>
</evidence>
<dbReference type="EMBL" id="OV651815">
    <property type="protein sequence ID" value="CAH1107881.1"/>
    <property type="molecule type" value="Genomic_DNA"/>
</dbReference>
<comment type="subunit">
    <text evidence="1">Self-associates forming complexes of several hundred monomers.</text>
</comment>
<evidence type="ECO:0000256" key="3">
    <source>
        <dbReference type="ARBA" id="ARBA00023015"/>
    </source>
</evidence>
<sequence>MKVRTDHWDLLLTMAENTPKLITNKFNGIAGKAKDHAMWQTLANRLNGLGFGEKTTAEWRKALTDWKSKIKAKAAKLRMAQEETGGGLSTALPLTEYEKRLLSLMGNVAVEGDRAVIEFGCEIGEEDVQEKHTVEHAQEKHTVEYAQEKHISEDHDYDRRLVDSPTPLKRKRVRENSNVRISNELLEMNKETLNVLSNINSNIESIAEIIAANINK</sequence>
<reference evidence="7" key="1">
    <citation type="submission" date="2022-01" db="EMBL/GenBank/DDBJ databases">
        <authorList>
            <person name="King R."/>
        </authorList>
    </citation>
    <scope>NUCLEOTIDE SEQUENCE</scope>
</reference>
<dbReference type="AlphaFoldDB" id="A0A9P0CTK0"/>
<keyword evidence="4" id="KW-0804">Transcription</keyword>
<gene>
    <name evidence="7" type="ORF">PSYICH_LOCUS9204</name>
</gene>
<keyword evidence="3" id="KW-0805">Transcription regulation</keyword>
<accession>A0A9P0CTK0</accession>
<dbReference type="InterPro" id="IPR028002">
    <property type="entry name" value="Myb_DNA-bind_5"/>
</dbReference>
<evidence type="ECO:0000256" key="2">
    <source>
        <dbReference type="ARBA" id="ARBA00016807"/>
    </source>
</evidence>
<organism evidence="7 8">
    <name type="scientific">Psylliodes chrysocephalus</name>
    <dbReference type="NCBI Taxonomy" id="3402493"/>
    <lineage>
        <taxon>Eukaryota</taxon>
        <taxon>Metazoa</taxon>
        <taxon>Ecdysozoa</taxon>
        <taxon>Arthropoda</taxon>
        <taxon>Hexapoda</taxon>
        <taxon>Insecta</taxon>
        <taxon>Pterygota</taxon>
        <taxon>Neoptera</taxon>
        <taxon>Endopterygota</taxon>
        <taxon>Coleoptera</taxon>
        <taxon>Polyphaga</taxon>
        <taxon>Cucujiformia</taxon>
        <taxon>Chrysomeloidea</taxon>
        <taxon>Chrysomelidae</taxon>
        <taxon>Galerucinae</taxon>
        <taxon>Alticini</taxon>
        <taxon>Psylliodes</taxon>
    </lineage>
</organism>
<protein>
    <recommendedName>
        <fullName evidence="2">Regulatory protein zeste</fullName>
    </recommendedName>
</protein>
<dbReference type="PANTHER" id="PTHR23098:SF16">
    <property type="entry name" value="REGULATORY PROTEIN ZESTE"/>
    <property type="match status" value="1"/>
</dbReference>
<evidence type="ECO:0000256" key="4">
    <source>
        <dbReference type="ARBA" id="ARBA00023163"/>
    </source>
</evidence>
<comment type="function">
    <text evidence="5">Involved in transvection phenomena (= synapsis-dependent gene expression), where the synaptic pairing of chromosomes carrying genes with which zeste interacts influences the expression of these genes. Zeste binds to DNA and stimulates transcription from a nearby promoter.</text>
</comment>
<dbReference type="Proteomes" id="UP001153636">
    <property type="component" value="Chromosome 3"/>
</dbReference>
<evidence type="ECO:0000256" key="1">
    <source>
        <dbReference type="ARBA" id="ARBA00011764"/>
    </source>
</evidence>
<dbReference type="OrthoDB" id="6778529at2759"/>
<evidence type="ECO:0000259" key="6">
    <source>
        <dbReference type="Pfam" id="PF13873"/>
    </source>
</evidence>
<dbReference type="Pfam" id="PF13873">
    <property type="entry name" value="Myb_DNA-bind_5"/>
    <property type="match status" value="1"/>
</dbReference>
<dbReference type="PANTHER" id="PTHR23098">
    <property type="entry name" value="AGAP001331-PA-RELATED"/>
    <property type="match status" value="1"/>
</dbReference>
<proteinExistence type="predicted"/>
<dbReference type="GO" id="GO:0005634">
    <property type="term" value="C:nucleus"/>
    <property type="evidence" value="ECO:0007669"/>
    <property type="project" value="TreeGrafter"/>
</dbReference>
<feature type="domain" description="Myb/SANT-like DNA-binding" evidence="6">
    <location>
        <begin position="10"/>
        <end position="76"/>
    </location>
</feature>
<evidence type="ECO:0000313" key="7">
    <source>
        <dbReference type="EMBL" id="CAH1107881.1"/>
    </source>
</evidence>